<dbReference type="InterPro" id="IPR030678">
    <property type="entry name" value="Peptide/Ni-bd"/>
</dbReference>
<keyword evidence="1 4" id="KW-0732">Signal</keyword>
<evidence type="ECO:0000313" key="6">
    <source>
        <dbReference type="EMBL" id="TRX73476.1"/>
    </source>
</evidence>
<evidence type="ECO:0000256" key="3">
    <source>
        <dbReference type="ARBA" id="ARBA00022927"/>
    </source>
</evidence>
<dbReference type="EMBL" id="VJOY01000014">
    <property type="protein sequence ID" value="TRX73476.1"/>
    <property type="molecule type" value="Genomic_DNA"/>
</dbReference>
<dbReference type="RefSeq" id="WP_143489588.1">
    <property type="nucleotide sequence ID" value="NZ_VJOY01000014.1"/>
</dbReference>
<feature type="chain" id="PRO_5022125941" evidence="4">
    <location>
        <begin position="27"/>
        <end position="606"/>
    </location>
</feature>
<feature type="non-terminal residue" evidence="6">
    <location>
        <position position="606"/>
    </location>
</feature>
<keyword evidence="3" id="KW-0813">Transport</keyword>
<protein>
    <submittedName>
        <fullName evidence="6">ABC transporter substrate-binding protein</fullName>
    </submittedName>
</protein>
<feature type="domain" description="Solute-binding protein family 5" evidence="5">
    <location>
        <begin position="105"/>
        <end position="508"/>
    </location>
</feature>
<accession>A0A553GVK6</accession>
<dbReference type="InterPro" id="IPR000914">
    <property type="entry name" value="SBP_5_dom"/>
</dbReference>
<dbReference type="GO" id="GO:0030288">
    <property type="term" value="C:outer membrane-bounded periplasmic space"/>
    <property type="evidence" value="ECO:0007669"/>
    <property type="project" value="TreeGrafter"/>
</dbReference>
<feature type="signal peptide" evidence="4">
    <location>
        <begin position="1"/>
        <end position="26"/>
    </location>
</feature>
<comment type="caution">
    <text evidence="6">The sequence shown here is derived from an EMBL/GenBank/DDBJ whole genome shotgun (WGS) entry which is preliminary data.</text>
</comment>
<dbReference type="AlphaFoldDB" id="A0A553GVK6"/>
<dbReference type="InterPro" id="IPR039424">
    <property type="entry name" value="SBP_5"/>
</dbReference>
<evidence type="ECO:0000259" key="5">
    <source>
        <dbReference type="Pfam" id="PF00496"/>
    </source>
</evidence>
<sequence length="606" mass="69016">MTLALRSFCRRACAVLLLGMAGLAAAEPRHALTLYDEPPKYPAGFSHFGYVNPDAPKGGLLRLAAFGSYDSFNTFIPKGNPADQMGLVYDSLTFHSPDEPFTEYGLLAEKIEKAPDNGSVRFYLNPKARFNDGTPVTADDVVFTFEQLMQHGDPMFRHYYADVAQVIAEDARKVRFDFKAPGNRELPLILGQIQVLPRHAWKDRDFGRSTLEPPVGSGPYRVAAFEPGRSVRFERVKDWWAKDLPVARGYYNFDAITVDYYRDMSVALEAFKAGQFDLNQEYSAKDWATGYDSPALRAGRFRQVSLPNHNPAGMQAFTFNLRRPMFQDRRVREAIACLFDFEWANKQLFFGSYKRTRSYFENSEMAATGLPDAEELKLLEPLRGRIPDEVFSQPFSPPVTDGSGIVREQMRHAYRLLLDAGYRIENDRMVGPDGNPLVFEFLLAQANLERVILPFKRNLAELGIELQIRKVDVSQYINRIRSRDFDMASAIWPQSNSPGNEQLEFWHSRSADSPGSRNLIGLRDPAIDTLVEGLIRADSRHSLIIHARALDRVLLWGHYVVPSYFLDSWRIAYWNRLERPPQPPLYDPGLFTWWQKPDAAPPPPAT</sequence>
<proteinExistence type="predicted"/>
<name>A0A553GVK6_9PSED</name>
<dbReference type="GO" id="GO:0015031">
    <property type="term" value="P:protein transport"/>
    <property type="evidence" value="ECO:0007669"/>
    <property type="project" value="UniProtKB-KW"/>
</dbReference>
<dbReference type="OrthoDB" id="9803988at2"/>
<dbReference type="PANTHER" id="PTHR30290:SF64">
    <property type="entry name" value="ABC TRANSPORTER PERIPLASMIC BINDING PROTEIN"/>
    <property type="match status" value="1"/>
</dbReference>
<evidence type="ECO:0000256" key="1">
    <source>
        <dbReference type="ARBA" id="ARBA00022729"/>
    </source>
</evidence>
<gene>
    <name evidence="6" type="ORF">FM069_17090</name>
</gene>
<evidence type="ECO:0000256" key="4">
    <source>
        <dbReference type="SAM" id="SignalP"/>
    </source>
</evidence>
<reference evidence="6 7" key="1">
    <citation type="submission" date="2019-07" db="EMBL/GenBank/DDBJ databases">
        <title>Pseudomonas mangiferae sp. nov., isolated from bark of mango tree in Thailand.</title>
        <authorList>
            <person name="Srisuk N."/>
            <person name="Anurat P."/>
        </authorList>
    </citation>
    <scope>NUCLEOTIDE SEQUENCE [LARGE SCALE GENOMIC DNA]</scope>
    <source>
        <strain evidence="6 7">DMKU_BBB3-04</strain>
    </source>
</reference>
<dbReference type="Pfam" id="PF00496">
    <property type="entry name" value="SBP_bac_5"/>
    <property type="match status" value="1"/>
</dbReference>
<dbReference type="CDD" id="cd08497">
    <property type="entry name" value="MbnE-like"/>
    <property type="match status" value="1"/>
</dbReference>
<evidence type="ECO:0000313" key="7">
    <source>
        <dbReference type="Proteomes" id="UP000315235"/>
    </source>
</evidence>
<dbReference type="GO" id="GO:0043190">
    <property type="term" value="C:ATP-binding cassette (ABC) transporter complex"/>
    <property type="evidence" value="ECO:0007669"/>
    <property type="project" value="InterPro"/>
</dbReference>
<dbReference type="GO" id="GO:0015833">
    <property type="term" value="P:peptide transport"/>
    <property type="evidence" value="ECO:0007669"/>
    <property type="project" value="UniProtKB-KW"/>
</dbReference>
<dbReference type="Proteomes" id="UP000315235">
    <property type="component" value="Unassembled WGS sequence"/>
</dbReference>
<dbReference type="Gene3D" id="3.40.190.10">
    <property type="entry name" value="Periplasmic binding protein-like II"/>
    <property type="match status" value="1"/>
</dbReference>
<organism evidence="6 7">
    <name type="scientific">Pseudomonas mangiferae</name>
    <dbReference type="NCBI Taxonomy" id="2593654"/>
    <lineage>
        <taxon>Bacteria</taxon>
        <taxon>Pseudomonadati</taxon>
        <taxon>Pseudomonadota</taxon>
        <taxon>Gammaproteobacteria</taxon>
        <taxon>Pseudomonadales</taxon>
        <taxon>Pseudomonadaceae</taxon>
        <taxon>Pseudomonas</taxon>
    </lineage>
</organism>
<evidence type="ECO:0000256" key="2">
    <source>
        <dbReference type="ARBA" id="ARBA00022856"/>
    </source>
</evidence>
<keyword evidence="7" id="KW-1185">Reference proteome</keyword>
<keyword evidence="2" id="KW-0571">Peptide transport</keyword>
<dbReference type="FunFam" id="3.10.105.10:FF:000005">
    <property type="entry name" value="ABC transporter substrate-binding protein"/>
    <property type="match status" value="1"/>
</dbReference>
<dbReference type="PANTHER" id="PTHR30290">
    <property type="entry name" value="PERIPLASMIC BINDING COMPONENT OF ABC TRANSPORTER"/>
    <property type="match status" value="1"/>
</dbReference>
<dbReference type="SUPFAM" id="SSF53850">
    <property type="entry name" value="Periplasmic binding protein-like II"/>
    <property type="match status" value="1"/>
</dbReference>
<keyword evidence="3" id="KW-0653">Protein transport</keyword>
<dbReference type="PIRSF" id="PIRSF002741">
    <property type="entry name" value="MppA"/>
    <property type="match status" value="1"/>
</dbReference>
<dbReference type="Gene3D" id="3.10.105.10">
    <property type="entry name" value="Dipeptide-binding Protein, Domain 3"/>
    <property type="match status" value="1"/>
</dbReference>
<dbReference type="GO" id="GO:1904680">
    <property type="term" value="F:peptide transmembrane transporter activity"/>
    <property type="evidence" value="ECO:0007669"/>
    <property type="project" value="TreeGrafter"/>
</dbReference>
<dbReference type="GO" id="GO:0042884">
    <property type="term" value="P:microcin transport"/>
    <property type="evidence" value="ECO:0007669"/>
    <property type="project" value="TreeGrafter"/>
</dbReference>